<keyword evidence="2" id="KW-1185">Reference proteome</keyword>
<dbReference type="AlphaFoldDB" id="A0A183KZI5"/>
<protein>
    <submittedName>
        <fullName evidence="3">Chitin-binding type-2 domain-containing protein</fullName>
    </submittedName>
</protein>
<sequence length="66" mass="7352">MSTRLETLCPIAKFHSCVFRNAKCFKYDKIGYIQVVCNTTVHFAASNAKLCISDPIKLSASNDHLS</sequence>
<dbReference type="EMBL" id="UZAK01044362">
    <property type="protein sequence ID" value="VDP72352.1"/>
    <property type="molecule type" value="Genomic_DNA"/>
</dbReference>
<reference evidence="1 2" key="2">
    <citation type="submission" date="2018-11" db="EMBL/GenBank/DDBJ databases">
        <authorList>
            <consortium name="Pathogen Informatics"/>
        </authorList>
    </citation>
    <scope>NUCLEOTIDE SEQUENCE [LARGE SCALE GENOMIC DNA]</scope>
    <source>
        <strain evidence="1">Dakar</strain>
        <strain evidence="2">Dakar, Senegal</strain>
    </source>
</reference>
<name>A0A183KZI5_9TREM</name>
<gene>
    <name evidence="1" type="ORF">SCUD_LOCUS20483</name>
</gene>
<organism evidence="3">
    <name type="scientific">Schistosoma curassoni</name>
    <dbReference type="NCBI Taxonomy" id="6186"/>
    <lineage>
        <taxon>Eukaryota</taxon>
        <taxon>Metazoa</taxon>
        <taxon>Spiralia</taxon>
        <taxon>Lophotrochozoa</taxon>
        <taxon>Platyhelminthes</taxon>
        <taxon>Trematoda</taxon>
        <taxon>Digenea</taxon>
        <taxon>Strigeidida</taxon>
        <taxon>Schistosomatoidea</taxon>
        <taxon>Schistosomatidae</taxon>
        <taxon>Schistosoma</taxon>
    </lineage>
</organism>
<dbReference type="Proteomes" id="UP000279833">
    <property type="component" value="Unassembled WGS sequence"/>
</dbReference>
<accession>A0A183KZI5</accession>
<evidence type="ECO:0000313" key="1">
    <source>
        <dbReference type="EMBL" id="VDP72352.1"/>
    </source>
</evidence>
<dbReference type="WBParaSite" id="SCUD_0002048501-mRNA-1">
    <property type="protein sequence ID" value="SCUD_0002048501-mRNA-1"/>
    <property type="gene ID" value="SCUD_0002048501"/>
</dbReference>
<reference evidence="3" key="1">
    <citation type="submission" date="2016-06" db="UniProtKB">
        <authorList>
            <consortium name="WormBaseParasite"/>
        </authorList>
    </citation>
    <scope>IDENTIFICATION</scope>
</reference>
<evidence type="ECO:0000313" key="3">
    <source>
        <dbReference type="WBParaSite" id="SCUD_0002048501-mRNA-1"/>
    </source>
</evidence>
<evidence type="ECO:0000313" key="2">
    <source>
        <dbReference type="Proteomes" id="UP000279833"/>
    </source>
</evidence>
<proteinExistence type="predicted"/>